<dbReference type="KEGG" id="salm:D0Y50_15360"/>
<name>A0A346NQ07_9ALTE</name>
<dbReference type="RefSeq" id="WP_117317788.1">
    <property type="nucleotide sequence ID" value="NZ_CP031769.1"/>
</dbReference>
<feature type="transmembrane region" description="Helical" evidence="1">
    <location>
        <begin position="44"/>
        <end position="66"/>
    </location>
</feature>
<keyword evidence="1" id="KW-0812">Transmembrane</keyword>
<keyword evidence="1" id="KW-1133">Transmembrane helix</keyword>
<sequence>MLKLIKVIVNDYGWIHLSLGLLGNIAFFVGSILFLPYFEMYKTLGVWFFIFGAFFMLLGSVGRLLVDISGKKKEITK</sequence>
<feature type="transmembrane region" description="Helical" evidence="1">
    <location>
        <begin position="12"/>
        <end position="38"/>
    </location>
</feature>
<dbReference type="EMBL" id="CP031769">
    <property type="protein sequence ID" value="AXR07614.1"/>
    <property type="molecule type" value="Genomic_DNA"/>
</dbReference>
<evidence type="ECO:0000313" key="3">
    <source>
        <dbReference type="EMBL" id="AXR07614.1"/>
    </source>
</evidence>
<protein>
    <recommendedName>
        <fullName evidence="2">YrhK domain-containing protein</fullName>
    </recommendedName>
</protein>
<organism evidence="3 4">
    <name type="scientific">Salinimonas sediminis</name>
    <dbReference type="NCBI Taxonomy" id="2303538"/>
    <lineage>
        <taxon>Bacteria</taxon>
        <taxon>Pseudomonadati</taxon>
        <taxon>Pseudomonadota</taxon>
        <taxon>Gammaproteobacteria</taxon>
        <taxon>Alteromonadales</taxon>
        <taxon>Alteromonadaceae</taxon>
        <taxon>Alteromonas/Salinimonas group</taxon>
        <taxon>Salinimonas</taxon>
    </lineage>
</organism>
<evidence type="ECO:0000313" key="4">
    <source>
        <dbReference type="Proteomes" id="UP000262073"/>
    </source>
</evidence>
<reference evidence="3 4" key="1">
    <citation type="submission" date="2018-08" db="EMBL/GenBank/DDBJ databases">
        <title>Salinimonas sediminis sp. nov., a piezophilic bacterium isolated from a deep-sea sediment sample from the New Britain Trench.</title>
        <authorList>
            <person name="Cao J."/>
        </authorList>
    </citation>
    <scope>NUCLEOTIDE SEQUENCE [LARGE SCALE GENOMIC DNA]</scope>
    <source>
        <strain evidence="3 4">N102</strain>
    </source>
</reference>
<dbReference type="Proteomes" id="UP000262073">
    <property type="component" value="Chromosome"/>
</dbReference>
<evidence type="ECO:0000256" key="1">
    <source>
        <dbReference type="SAM" id="Phobius"/>
    </source>
</evidence>
<dbReference type="InterPro" id="IPR025424">
    <property type="entry name" value="YrhK_domain"/>
</dbReference>
<accession>A0A346NQ07</accession>
<dbReference type="AlphaFoldDB" id="A0A346NQ07"/>
<feature type="domain" description="YrhK" evidence="2">
    <location>
        <begin position="11"/>
        <end position="68"/>
    </location>
</feature>
<keyword evidence="4" id="KW-1185">Reference proteome</keyword>
<dbReference type="Pfam" id="PF14145">
    <property type="entry name" value="YrhK"/>
    <property type="match status" value="1"/>
</dbReference>
<dbReference type="OrthoDB" id="6388996at2"/>
<proteinExistence type="predicted"/>
<gene>
    <name evidence="3" type="ORF">D0Y50_15360</name>
</gene>
<evidence type="ECO:0000259" key="2">
    <source>
        <dbReference type="Pfam" id="PF14145"/>
    </source>
</evidence>
<keyword evidence="1" id="KW-0472">Membrane</keyword>